<gene>
    <name evidence="2" type="ORF">VTL71DRAFT_11161</name>
</gene>
<evidence type="ECO:0000313" key="3">
    <source>
        <dbReference type="Proteomes" id="UP001595075"/>
    </source>
</evidence>
<name>A0ABR4CV47_9HELO</name>
<evidence type="ECO:0000313" key="2">
    <source>
        <dbReference type="EMBL" id="KAL2073835.1"/>
    </source>
</evidence>
<proteinExistence type="predicted"/>
<dbReference type="EMBL" id="JAZHXI010000003">
    <property type="protein sequence ID" value="KAL2073835.1"/>
    <property type="molecule type" value="Genomic_DNA"/>
</dbReference>
<comment type="caution">
    <text evidence="2">The sequence shown here is derived from an EMBL/GenBank/DDBJ whole genome shotgun (WGS) entry which is preliminary data.</text>
</comment>
<accession>A0ABR4CV47</accession>
<evidence type="ECO:0000256" key="1">
    <source>
        <dbReference type="SAM" id="MobiDB-lite"/>
    </source>
</evidence>
<reference evidence="2 3" key="1">
    <citation type="journal article" date="2024" name="Commun. Biol.">
        <title>Comparative genomic analysis of thermophilic fungi reveals convergent evolutionary adaptations and gene losses.</title>
        <authorList>
            <person name="Steindorff A.S."/>
            <person name="Aguilar-Pontes M.V."/>
            <person name="Robinson A.J."/>
            <person name="Andreopoulos B."/>
            <person name="LaButti K."/>
            <person name="Kuo A."/>
            <person name="Mondo S."/>
            <person name="Riley R."/>
            <person name="Otillar R."/>
            <person name="Haridas S."/>
            <person name="Lipzen A."/>
            <person name="Grimwood J."/>
            <person name="Schmutz J."/>
            <person name="Clum A."/>
            <person name="Reid I.D."/>
            <person name="Moisan M.C."/>
            <person name="Butler G."/>
            <person name="Nguyen T.T.M."/>
            <person name="Dewar K."/>
            <person name="Conant G."/>
            <person name="Drula E."/>
            <person name="Henrissat B."/>
            <person name="Hansel C."/>
            <person name="Singer S."/>
            <person name="Hutchinson M.I."/>
            <person name="de Vries R.P."/>
            <person name="Natvig D.O."/>
            <person name="Powell A.J."/>
            <person name="Tsang A."/>
            <person name="Grigoriev I.V."/>
        </authorList>
    </citation>
    <scope>NUCLEOTIDE SEQUENCE [LARGE SCALE GENOMIC DNA]</scope>
    <source>
        <strain evidence="2 3">CBS 494.80</strain>
    </source>
</reference>
<keyword evidence="3" id="KW-1185">Reference proteome</keyword>
<sequence length="264" mass="28991">MLFKNSNKLKPKIRELIWEFDPPRDPRTISTTQDTVTYANTIGADVFAIEFWEELVTKTSTECCTSQSRFEGEVPKPSASPTSTGSSGGVITSTASSQALSTRDGNPIKRVIDSIKKSSGGRGLGGDFNHMLYEIQAHNLTGTNGFAPSAKREGGNADRPTTGRMMGTAVVAGWRIELDSLYFVVIGRGEFRDHLWVTSLSSISSDENMQKATAILFQDANANSIREASSSYEHPFHDRLLVVSLVLIMEDVCQLRPRGTRPLR</sequence>
<feature type="compositionally biased region" description="Low complexity" evidence="1">
    <location>
        <begin position="77"/>
        <end position="97"/>
    </location>
</feature>
<dbReference type="Proteomes" id="UP001595075">
    <property type="component" value="Unassembled WGS sequence"/>
</dbReference>
<protein>
    <submittedName>
        <fullName evidence="2">Uncharacterized protein</fullName>
    </submittedName>
</protein>
<feature type="region of interest" description="Disordered" evidence="1">
    <location>
        <begin position="67"/>
        <end position="103"/>
    </location>
</feature>
<organism evidence="2 3">
    <name type="scientific">Oculimacula yallundae</name>
    <dbReference type="NCBI Taxonomy" id="86028"/>
    <lineage>
        <taxon>Eukaryota</taxon>
        <taxon>Fungi</taxon>
        <taxon>Dikarya</taxon>
        <taxon>Ascomycota</taxon>
        <taxon>Pezizomycotina</taxon>
        <taxon>Leotiomycetes</taxon>
        <taxon>Helotiales</taxon>
        <taxon>Ploettnerulaceae</taxon>
        <taxon>Oculimacula</taxon>
    </lineage>
</organism>